<proteinExistence type="predicted"/>
<name>A0ABR2K854_9EUKA</name>
<gene>
    <name evidence="2" type="ORF">M9Y10_038313</name>
</gene>
<organism evidence="2 3">
    <name type="scientific">Tritrichomonas musculus</name>
    <dbReference type="NCBI Taxonomy" id="1915356"/>
    <lineage>
        <taxon>Eukaryota</taxon>
        <taxon>Metamonada</taxon>
        <taxon>Parabasalia</taxon>
        <taxon>Tritrichomonadida</taxon>
        <taxon>Tritrichomonadidae</taxon>
        <taxon>Tritrichomonas</taxon>
    </lineage>
</organism>
<feature type="compositionally biased region" description="Acidic residues" evidence="1">
    <location>
        <begin position="676"/>
        <end position="687"/>
    </location>
</feature>
<protein>
    <recommendedName>
        <fullName evidence="4">IQ calmodulin-binding motif family protein</fullName>
    </recommendedName>
</protein>
<dbReference type="Proteomes" id="UP001470230">
    <property type="component" value="Unassembled WGS sequence"/>
</dbReference>
<evidence type="ECO:0000256" key="1">
    <source>
        <dbReference type="SAM" id="MobiDB-lite"/>
    </source>
</evidence>
<reference evidence="2 3" key="1">
    <citation type="submission" date="2024-04" db="EMBL/GenBank/DDBJ databases">
        <title>Tritrichomonas musculus Genome.</title>
        <authorList>
            <person name="Alves-Ferreira E."/>
            <person name="Grigg M."/>
            <person name="Lorenzi H."/>
            <person name="Galac M."/>
        </authorList>
    </citation>
    <scope>NUCLEOTIDE SEQUENCE [LARGE SCALE GENOMIC DNA]</scope>
    <source>
        <strain evidence="2 3">EAF2021</strain>
    </source>
</reference>
<feature type="region of interest" description="Disordered" evidence="1">
    <location>
        <begin position="1"/>
        <end position="31"/>
    </location>
</feature>
<feature type="region of interest" description="Disordered" evidence="1">
    <location>
        <begin position="627"/>
        <end position="687"/>
    </location>
</feature>
<comment type="caution">
    <text evidence="2">The sequence shown here is derived from an EMBL/GenBank/DDBJ whole genome shotgun (WGS) entry which is preliminary data.</text>
</comment>
<accession>A0ABR2K854</accession>
<evidence type="ECO:0008006" key="4">
    <source>
        <dbReference type="Google" id="ProtNLM"/>
    </source>
</evidence>
<dbReference type="EMBL" id="JAPFFF010000006">
    <property type="protein sequence ID" value="KAK8887275.1"/>
    <property type="molecule type" value="Genomic_DNA"/>
</dbReference>
<sequence length="687" mass="81885">MRKNSHRLVPLETLYPNHPPREQPKNKPKLPFYKPGVSASIPEKAREASSVRYLQAYTIKKELSSLEQPLKDIEDDAEFIANSMNAALQVPKAIEMTFNRIHGRIYDIQREIEYSSNTKDDKALIIQNNFRMAINKQHLFDIKNAIYNTIRRDCSSIHQSLLGFLLSYAKADDHFKMLLNRRFLVRNRNALKHWREWSIQSKELEEKQIAQIDVLQKNWLNRICSNLMKKWKWLSYSKHSRKALKDLQLRITAEAQKRLEDRQAQMDSDDSSNQPIFELLAAERENVIIDYGRQNYSIHMKRIVFKFWRYYVDQCRNESRSDNAIAREFYINKLKRSFFNAWFSLSVGRIVIFGGYNVWHRPENRRLTNYQVNYNIKSKIFKSWRWLCVRRQRMMDFKKMQERKFLRKCLLEFHKAAIYRRESLSQMVENYINFLHMRLHKVFIAWHCYTVKERVRKQPSQFMLNRSILMRKYRLIRQAFRRWNVRFLTRQTARFQQEAKDIQSYTQHWASAGSEMKESMSLISQLNTKLASELEKRKADLNKSLATTTFMKMEQKSLAFEMQNMQAEIERLHSIIGKSSMRYFVDIKPIHGNVVKDVPGALKVYLEQKEQEKQRLLQQKQAQQAQITAQKQKAPPTKSIRRKTAFIHPSRSKLGSPTKATNKIRKSTGATILNETIEENDNDEEEE</sequence>
<evidence type="ECO:0000313" key="3">
    <source>
        <dbReference type="Proteomes" id="UP001470230"/>
    </source>
</evidence>
<evidence type="ECO:0000313" key="2">
    <source>
        <dbReference type="EMBL" id="KAK8887275.1"/>
    </source>
</evidence>
<keyword evidence="3" id="KW-1185">Reference proteome</keyword>